<dbReference type="InterPro" id="IPR011047">
    <property type="entry name" value="Quinoprotein_ADH-like_sf"/>
</dbReference>
<evidence type="ECO:0000256" key="2">
    <source>
        <dbReference type="ARBA" id="ARBA00022737"/>
    </source>
</evidence>
<sequence>MSSGGARPLKSLKPHWGVLALLFASCAAHEPTRAKDRDDTVARDLRARIYLAKGEAAVESRRWGVAAASFAIARASQDSLAARWGQGQASGRASTLRWTKSFEGSVLAVAFSPDGRVLASAGYDAIVRLWDVERGDLLAELKGHTAEVHAVAFAPDGRWLASAGRPGEVRVWDWRQGRQVALLQGHADVVRGLAFSPSGDRLASGGLDKAVRVWGLATGTEHLRFEHDEHVIAVAFSPDGKRLLSTSMDRSARVWDLETRKEAHRLVGHGEKVESGAFSLDGQRIMTAAADHALRFWDARSGQLVDVLRNSGDVSAAAIDPAFTLVVQAGWDGRVQLVDTRGGALVERLEAHRGFVMCVALSPDGRTFASGGMDGVLKVWSRPGAPPDTLLRGHGAWVEALAFSQEQELISGAEDGLRRWRVADWNSVVSSAEGTEATVSLALSPDRRLLAAGTLKGRVRVLEAGSGRPLLELSGVKGSVRAVAFSPDGKLLAAAGDPDLHLWSLPEGTPVGRLQGHTGKLWALAFDGTGRRLASGGADTTVRTWDVDTRQPLLRLEAGERVRAVAFTPSGDRLVTAGMRQPIRLWDAVTGQRLMAMDEGTVGVLSLALSPDGRFLASGGLDAEVKVWGLPSGELMGRVGGQQGFLSALAFSPDGAILASAASDRTVHLIGFQALAHPPPAGAGIEDLLRRHGLAWDGARFLVEPR</sequence>
<evidence type="ECO:0000256" key="1">
    <source>
        <dbReference type="ARBA" id="ARBA00022574"/>
    </source>
</evidence>
<accession>A0ABR9PJT4</accession>
<reference evidence="4 5" key="1">
    <citation type="submission" date="2020-02" db="EMBL/GenBank/DDBJ databases">
        <authorList>
            <person name="Babadi Z.K."/>
            <person name="Risdian C."/>
            <person name="Ebrahimipour G.H."/>
            <person name="Wink J."/>
        </authorList>
    </citation>
    <scope>NUCLEOTIDE SEQUENCE [LARGE SCALE GENOMIC DNA]</scope>
    <source>
        <strain evidence="4 5">ZKHCc1 1396</strain>
    </source>
</reference>
<feature type="repeat" description="WD" evidence="3">
    <location>
        <begin position="224"/>
        <end position="265"/>
    </location>
</feature>
<proteinExistence type="predicted"/>
<feature type="repeat" description="WD" evidence="3">
    <location>
        <begin position="183"/>
        <end position="224"/>
    </location>
</feature>
<keyword evidence="5" id="KW-1185">Reference proteome</keyword>
<dbReference type="PRINTS" id="PR00320">
    <property type="entry name" value="GPROTEINBRPT"/>
</dbReference>
<feature type="repeat" description="WD" evidence="3">
    <location>
        <begin position="99"/>
        <end position="140"/>
    </location>
</feature>
<gene>
    <name evidence="4" type="ORF">G4177_08165</name>
</gene>
<feature type="repeat" description="WD" evidence="3">
    <location>
        <begin position="639"/>
        <end position="669"/>
    </location>
</feature>
<dbReference type="InterPro" id="IPR020472">
    <property type="entry name" value="WD40_PAC1"/>
</dbReference>
<comment type="caution">
    <text evidence="4">The sequence shown here is derived from an EMBL/GenBank/DDBJ whole genome shotgun (WGS) entry which is preliminary data.</text>
</comment>
<dbReference type="InterPro" id="IPR001680">
    <property type="entry name" value="WD40_rpt"/>
</dbReference>
<dbReference type="InterPro" id="IPR019775">
    <property type="entry name" value="WD40_repeat_CS"/>
</dbReference>
<keyword evidence="1 3" id="KW-0853">WD repeat</keyword>
<dbReference type="InterPro" id="IPR001632">
    <property type="entry name" value="WD40_G-protein_beta-like"/>
</dbReference>
<dbReference type="PROSITE" id="PS50082">
    <property type="entry name" value="WD_REPEATS_2"/>
    <property type="match status" value="11"/>
</dbReference>
<dbReference type="Proteomes" id="UP001516472">
    <property type="component" value="Unassembled WGS sequence"/>
</dbReference>
<feature type="repeat" description="WD" evidence="3">
    <location>
        <begin position="349"/>
        <end position="381"/>
    </location>
</feature>
<feature type="repeat" description="WD" evidence="3">
    <location>
        <begin position="473"/>
        <end position="513"/>
    </location>
</feature>
<dbReference type="PANTHER" id="PTHR19879:SF9">
    <property type="entry name" value="TRANSCRIPTION INITIATION FACTOR TFIID SUBUNIT 5"/>
    <property type="match status" value="1"/>
</dbReference>
<feature type="repeat" description="WD" evidence="3">
    <location>
        <begin position="266"/>
        <end position="307"/>
    </location>
</feature>
<dbReference type="InterPro" id="IPR036322">
    <property type="entry name" value="WD40_repeat_dom_sf"/>
</dbReference>
<dbReference type="PROSITE" id="PS50294">
    <property type="entry name" value="WD_REPEATS_REGION"/>
    <property type="match status" value="8"/>
</dbReference>
<dbReference type="PROSITE" id="PS00678">
    <property type="entry name" value="WD_REPEATS_1"/>
    <property type="match status" value="4"/>
</dbReference>
<dbReference type="InterPro" id="IPR015943">
    <property type="entry name" value="WD40/YVTN_repeat-like_dom_sf"/>
</dbReference>
<dbReference type="SUPFAM" id="SSF50978">
    <property type="entry name" value="WD40 repeat-like"/>
    <property type="match status" value="1"/>
</dbReference>
<dbReference type="SUPFAM" id="SSF50998">
    <property type="entry name" value="Quinoprotein alcohol dehydrogenase-like"/>
    <property type="match status" value="1"/>
</dbReference>
<organism evidence="4 5">
    <name type="scientific">Corallococcus soli</name>
    <dbReference type="NCBI Taxonomy" id="2710757"/>
    <lineage>
        <taxon>Bacteria</taxon>
        <taxon>Pseudomonadati</taxon>
        <taxon>Myxococcota</taxon>
        <taxon>Myxococcia</taxon>
        <taxon>Myxococcales</taxon>
        <taxon>Cystobacterineae</taxon>
        <taxon>Myxococcaceae</taxon>
        <taxon>Corallococcus</taxon>
    </lineage>
</organism>
<feature type="repeat" description="WD" evidence="3">
    <location>
        <begin position="141"/>
        <end position="182"/>
    </location>
</feature>
<protein>
    <submittedName>
        <fullName evidence="4">WD40 repeat domain-containing protein</fullName>
    </submittedName>
</protein>
<evidence type="ECO:0000313" key="4">
    <source>
        <dbReference type="EMBL" id="MBE4748154.1"/>
    </source>
</evidence>
<dbReference type="SMART" id="SM00320">
    <property type="entry name" value="WD40"/>
    <property type="match status" value="14"/>
</dbReference>
<dbReference type="CDD" id="cd00200">
    <property type="entry name" value="WD40"/>
    <property type="match status" value="2"/>
</dbReference>
<dbReference type="Gene3D" id="2.130.10.10">
    <property type="entry name" value="YVTN repeat-like/Quinoprotein amine dehydrogenase"/>
    <property type="match status" value="4"/>
</dbReference>
<feature type="repeat" description="WD" evidence="3">
    <location>
        <begin position="514"/>
        <end position="555"/>
    </location>
</feature>
<evidence type="ECO:0000313" key="5">
    <source>
        <dbReference type="Proteomes" id="UP001516472"/>
    </source>
</evidence>
<feature type="repeat" description="WD" evidence="3">
    <location>
        <begin position="562"/>
        <end position="596"/>
    </location>
</feature>
<name>A0ABR9PJT4_9BACT</name>
<dbReference type="PANTHER" id="PTHR19879">
    <property type="entry name" value="TRANSCRIPTION INITIATION FACTOR TFIID"/>
    <property type="match status" value="1"/>
</dbReference>
<dbReference type="Pfam" id="PF00400">
    <property type="entry name" value="WD40"/>
    <property type="match status" value="10"/>
</dbReference>
<dbReference type="EMBL" id="JAAIYO010000002">
    <property type="protein sequence ID" value="MBE4748154.1"/>
    <property type="molecule type" value="Genomic_DNA"/>
</dbReference>
<dbReference type="PROSITE" id="PS51257">
    <property type="entry name" value="PROKAR_LIPOPROTEIN"/>
    <property type="match status" value="1"/>
</dbReference>
<dbReference type="PRINTS" id="PR00319">
    <property type="entry name" value="GPROTEINB"/>
</dbReference>
<evidence type="ECO:0000256" key="3">
    <source>
        <dbReference type="PROSITE-ProRule" id="PRU00221"/>
    </source>
</evidence>
<feature type="repeat" description="WD" evidence="3">
    <location>
        <begin position="597"/>
        <end position="638"/>
    </location>
</feature>
<keyword evidence="2" id="KW-0677">Repeat</keyword>